<organism evidence="2 3">
    <name type="scientific">Saccharobesus litoralis</name>
    <dbReference type="NCBI Taxonomy" id="2172099"/>
    <lineage>
        <taxon>Bacteria</taxon>
        <taxon>Pseudomonadati</taxon>
        <taxon>Pseudomonadota</taxon>
        <taxon>Gammaproteobacteria</taxon>
        <taxon>Alteromonadales</taxon>
        <taxon>Alteromonadaceae</taxon>
        <taxon>Saccharobesus</taxon>
    </lineage>
</organism>
<proteinExistence type="predicted"/>
<dbReference type="Proteomes" id="UP000244441">
    <property type="component" value="Chromosome"/>
</dbReference>
<keyword evidence="3" id="KW-1185">Reference proteome</keyword>
<dbReference type="KEGG" id="cate:C2869_18410"/>
<protein>
    <submittedName>
        <fullName evidence="2">Uncharacterized protein</fullName>
    </submittedName>
</protein>
<gene>
    <name evidence="2" type="ORF">C2869_18410</name>
</gene>
<reference evidence="2 3" key="1">
    <citation type="submission" date="2018-01" db="EMBL/GenBank/DDBJ databases">
        <title>Genome sequence of a Cantenovulum-like bacteria.</title>
        <authorList>
            <person name="Tan W.R."/>
            <person name="Lau N.-S."/>
            <person name="Go F."/>
            <person name="Amirul A.-A.A."/>
        </authorList>
    </citation>
    <scope>NUCLEOTIDE SEQUENCE [LARGE SCALE GENOMIC DNA]</scope>
    <source>
        <strain evidence="2 3">CCB-QB4</strain>
    </source>
</reference>
<evidence type="ECO:0000256" key="1">
    <source>
        <dbReference type="SAM" id="SignalP"/>
    </source>
</evidence>
<feature type="chain" id="PRO_5015410514" evidence="1">
    <location>
        <begin position="21"/>
        <end position="188"/>
    </location>
</feature>
<dbReference type="RefSeq" id="WP_108604328.1">
    <property type="nucleotide sequence ID" value="NZ_CP026604.1"/>
</dbReference>
<sequence>MKTKILFFVLLLCSNVAVTAKPLSEQDLQTWMQVAPQLQATFEKHQARLAHYDLDFDKGQAEALGQKAKGILQKEGLLNEFTSALQGKMTVDEFFVLQIRVTRAIKEVTQAMAAGAIPNDLQRNIAENIVDLEKTQGLTAQQKAMLRKQMESLFAATQKQAQVKPLSADGQLVKKHLSTIQAKLAKQP</sequence>
<dbReference type="AlphaFoldDB" id="A0A2S0VVL4"/>
<keyword evidence="1" id="KW-0732">Signal</keyword>
<dbReference type="EMBL" id="CP026604">
    <property type="protein sequence ID" value="AWB68264.1"/>
    <property type="molecule type" value="Genomic_DNA"/>
</dbReference>
<accession>A0A2S0VVL4</accession>
<dbReference type="OrthoDB" id="6385875at2"/>
<evidence type="ECO:0000313" key="3">
    <source>
        <dbReference type="Proteomes" id="UP000244441"/>
    </source>
</evidence>
<feature type="signal peptide" evidence="1">
    <location>
        <begin position="1"/>
        <end position="20"/>
    </location>
</feature>
<evidence type="ECO:0000313" key="2">
    <source>
        <dbReference type="EMBL" id="AWB68264.1"/>
    </source>
</evidence>
<name>A0A2S0VVL4_9ALTE</name>